<keyword evidence="1" id="KW-0472">Membrane</keyword>
<feature type="transmembrane region" description="Helical" evidence="1">
    <location>
        <begin position="40"/>
        <end position="61"/>
    </location>
</feature>
<organism evidence="2 3">
    <name type="scientific">Micrococcus cohnii</name>
    <dbReference type="NCBI Taxonomy" id="993416"/>
    <lineage>
        <taxon>Bacteria</taxon>
        <taxon>Bacillati</taxon>
        <taxon>Actinomycetota</taxon>
        <taxon>Actinomycetes</taxon>
        <taxon>Micrococcales</taxon>
        <taxon>Micrococcaceae</taxon>
        <taxon>Micrococcus</taxon>
    </lineage>
</organism>
<sequence>MMNLTTTLAAGVPLAAEVPEISPSYDAPWMDTLENVTAMVIGSCLVAIMAAVAIGGMIWLFGKLSKSGGAQSVGISIFLWGVVGGALIASVSALVRWGAGLTLF</sequence>
<dbReference type="EMBL" id="JACHNA010000001">
    <property type="protein sequence ID" value="MBB4734697.1"/>
    <property type="molecule type" value="Genomic_DNA"/>
</dbReference>
<gene>
    <name evidence="2" type="ORF">HDA30_000205</name>
</gene>
<dbReference type="Proteomes" id="UP000540191">
    <property type="component" value="Unassembled WGS sequence"/>
</dbReference>
<accession>A0A7W7GM80</accession>
<feature type="transmembrane region" description="Helical" evidence="1">
    <location>
        <begin position="73"/>
        <end position="95"/>
    </location>
</feature>
<evidence type="ECO:0000256" key="1">
    <source>
        <dbReference type="SAM" id="Phobius"/>
    </source>
</evidence>
<comment type="caution">
    <text evidence="2">The sequence shown here is derived from an EMBL/GenBank/DDBJ whole genome shotgun (WGS) entry which is preliminary data.</text>
</comment>
<evidence type="ECO:0000313" key="3">
    <source>
        <dbReference type="Proteomes" id="UP000540191"/>
    </source>
</evidence>
<keyword evidence="3" id="KW-1185">Reference proteome</keyword>
<keyword evidence="1" id="KW-1133">Transmembrane helix</keyword>
<reference evidence="2 3" key="1">
    <citation type="submission" date="2020-08" db="EMBL/GenBank/DDBJ databases">
        <title>Sequencing the genomes of 1000 actinobacteria strains.</title>
        <authorList>
            <person name="Klenk H.-P."/>
        </authorList>
    </citation>
    <scope>NUCLEOTIDE SEQUENCE [LARGE SCALE GENOMIC DNA]</scope>
    <source>
        <strain evidence="2 3">DSM 23974</strain>
    </source>
</reference>
<evidence type="ECO:0000313" key="2">
    <source>
        <dbReference type="EMBL" id="MBB4734697.1"/>
    </source>
</evidence>
<dbReference type="RefSeq" id="WP_246418671.1">
    <property type="nucleotide sequence ID" value="NZ_JACHNA010000001.1"/>
</dbReference>
<keyword evidence="1" id="KW-0812">Transmembrane</keyword>
<dbReference type="AlphaFoldDB" id="A0A7W7GM80"/>
<proteinExistence type="predicted"/>
<name>A0A7W7GM80_9MICC</name>
<protein>
    <submittedName>
        <fullName evidence="2">Type IV secretory pathway VirB2 component (Pilin)</fullName>
    </submittedName>
</protein>